<dbReference type="Proteomes" id="UP000295680">
    <property type="component" value="Unassembled WGS sequence"/>
</dbReference>
<keyword evidence="8" id="KW-1185">Reference proteome</keyword>
<evidence type="ECO:0000259" key="6">
    <source>
        <dbReference type="Pfam" id="PF01794"/>
    </source>
</evidence>
<feature type="transmembrane region" description="Helical" evidence="5">
    <location>
        <begin position="158"/>
        <end position="179"/>
    </location>
</feature>
<evidence type="ECO:0000256" key="3">
    <source>
        <dbReference type="ARBA" id="ARBA00022989"/>
    </source>
</evidence>
<accession>A0A4R2JQR9</accession>
<evidence type="ECO:0000256" key="5">
    <source>
        <dbReference type="SAM" id="Phobius"/>
    </source>
</evidence>
<dbReference type="EMBL" id="SLWS01000002">
    <property type="protein sequence ID" value="TCO62581.1"/>
    <property type="molecule type" value="Genomic_DNA"/>
</dbReference>
<feature type="transmembrane region" description="Helical" evidence="5">
    <location>
        <begin position="100"/>
        <end position="122"/>
    </location>
</feature>
<evidence type="ECO:0000256" key="4">
    <source>
        <dbReference type="ARBA" id="ARBA00023136"/>
    </source>
</evidence>
<comment type="subcellular location">
    <subcellularLocation>
        <location evidence="1">Membrane</location>
        <topology evidence="1">Multi-pass membrane protein</topology>
    </subcellularLocation>
</comment>
<organism evidence="7 8">
    <name type="scientific">Actinocrispum wychmicini</name>
    <dbReference type="NCBI Taxonomy" id="1213861"/>
    <lineage>
        <taxon>Bacteria</taxon>
        <taxon>Bacillati</taxon>
        <taxon>Actinomycetota</taxon>
        <taxon>Actinomycetes</taxon>
        <taxon>Pseudonocardiales</taxon>
        <taxon>Pseudonocardiaceae</taxon>
        <taxon>Actinocrispum</taxon>
    </lineage>
</organism>
<sequence length="194" mass="21334">MNDVILAVGGASDGGLRGVAAVSARVSYAMLCLTISWGVLTKTNWARRLGERKSFRSMHLVLATLTIAFGIVHAMGFLFLNEGAFSFADIAVPINPMFRYTIAIVGLELMIAIAITASMYRWTSYRRWQWVHRSAYVAFPLLVAHSVLGAMANTHLSVLWLAGLTFFVPAVTLSVLRFVPTRMLVQIGLVEEQA</sequence>
<comment type="caution">
    <text evidence="7">The sequence shown here is derived from an EMBL/GenBank/DDBJ whole genome shotgun (WGS) entry which is preliminary data.</text>
</comment>
<feature type="domain" description="Ferric oxidoreductase" evidence="6">
    <location>
        <begin position="26"/>
        <end position="143"/>
    </location>
</feature>
<proteinExistence type="predicted"/>
<gene>
    <name evidence="7" type="ORF">EV192_102720</name>
</gene>
<dbReference type="Pfam" id="PF01794">
    <property type="entry name" value="Ferric_reduct"/>
    <property type="match status" value="1"/>
</dbReference>
<evidence type="ECO:0000313" key="8">
    <source>
        <dbReference type="Proteomes" id="UP000295680"/>
    </source>
</evidence>
<feature type="transmembrane region" description="Helical" evidence="5">
    <location>
        <begin position="20"/>
        <end position="40"/>
    </location>
</feature>
<dbReference type="AlphaFoldDB" id="A0A4R2JQR9"/>
<dbReference type="GO" id="GO:0016020">
    <property type="term" value="C:membrane"/>
    <property type="evidence" value="ECO:0007669"/>
    <property type="project" value="UniProtKB-SubCell"/>
</dbReference>
<keyword evidence="3 5" id="KW-1133">Transmembrane helix</keyword>
<name>A0A4R2JQR9_9PSEU</name>
<evidence type="ECO:0000313" key="7">
    <source>
        <dbReference type="EMBL" id="TCO62581.1"/>
    </source>
</evidence>
<dbReference type="RefSeq" id="WP_243726789.1">
    <property type="nucleotide sequence ID" value="NZ_SLWS01000002.1"/>
</dbReference>
<keyword evidence="4 5" id="KW-0472">Membrane</keyword>
<dbReference type="InterPro" id="IPR013130">
    <property type="entry name" value="Fe3_Rdtase_TM_dom"/>
</dbReference>
<keyword evidence="2 5" id="KW-0812">Transmembrane</keyword>
<evidence type="ECO:0000256" key="1">
    <source>
        <dbReference type="ARBA" id="ARBA00004141"/>
    </source>
</evidence>
<evidence type="ECO:0000256" key="2">
    <source>
        <dbReference type="ARBA" id="ARBA00022692"/>
    </source>
</evidence>
<reference evidence="7 8" key="1">
    <citation type="submission" date="2019-03" db="EMBL/GenBank/DDBJ databases">
        <title>Genomic Encyclopedia of Type Strains, Phase IV (KMG-IV): sequencing the most valuable type-strain genomes for metagenomic binning, comparative biology and taxonomic classification.</title>
        <authorList>
            <person name="Goeker M."/>
        </authorList>
    </citation>
    <scope>NUCLEOTIDE SEQUENCE [LARGE SCALE GENOMIC DNA]</scope>
    <source>
        <strain evidence="7 8">DSM 45934</strain>
    </source>
</reference>
<protein>
    <submittedName>
        <fullName evidence="7">Sulfoxide reductase heme-binding subunit YedZ</fullName>
    </submittedName>
</protein>
<feature type="transmembrane region" description="Helical" evidence="5">
    <location>
        <begin position="60"/>
        <end position="80"/>
    </location>
</feature>
<feature type="transmembrane region" description="Helical" evidence="5">
    <location>
        <begin position="134"/>
        <end position="152"/>
    </location>
</feature>